<feature type="domain" description="DUF397" evidence="1">
    <location>
        <begin position="16"/>
        <end position="69"/>
    </location>
</feature>
<dbReference type="AlphaFoldDB" id="A0AAE3KKY6"/>
<sequence length="70" mass="7276">MKKGIRVSTMDSSGYVWRKSSRSNGGNKGACVEVAVVGPAVAVRDSKNPGAGVLAFPAAQWSAFLHSVRA</sequence>
<proteinExistence type="predicted"/>
<dbReference type="Pfam" id="PF04149">
    <property type="entry name" value="DUF397"/>
    <property type="match status" value="1"/>
</dbReference>
<comment type="caution">
    <text evidence="2">The sequence shown here is derived from an EMBL/GenBank/DDBJ whole genome shotgun (WGS) entry which is preliminary data.</text>
</comment>
<gene>
    <name evidence="2" type="ORF">LX83_002797</name>
</gene>
<evidence type="ECO:0000259" key="1">
    <source>
        <dbReference type="Pfam" id="PF04149"/>
    </source>
</evidence>
<organism evidence="2 3">
    <name type="scientific">Goodfellowiella coeruleoviolacea</name>
    <dbReference type="NCBI Taxonomy" id="334858"/>
    <lineage>
        <taxon>Bacteria</taxon>
        <taxon>Bacillati</taxon>
        <taxon>Actinomycetota</taxon>
        <taxon>Actinomycetes</taxon>
        <taxon>Pseudonocardiales</taxon>
        <taxon>Pseudonocardiaceae</taxon>
        <taxon>Goodfellowiella</taxon>
    </lineage>
</organism>
<dbReference type="EMBL" id="JAMTCK010000006">
    <property type="protein sequence ID" value="MCP2165938.1"/>
    <property type="molecule type" value="Genomic_DNA"/>
</dbReference>
<name>A0AAE3KKY6_9PSEU</name>
<reference evidence="2" key="1">
    <citation type="submission" date="2022-06" db="EMBL/GenBank/DDBJ databases">
        <title>Genomic Encyclopedia of Archaeal and Bacterial Type Strains, Phase II (KMG-II): from individual species to whole genera.</title>
        <authorList>
            <person name="Goeker M."/>
        </authorList>
    </citation>
    <scope>NUCLEOTIDE SEQUENCE</scope>
    <source>
        <strain evidence="2">DSM 43935</strain>
    </source>
</reference>
<evidence type="ECO:0000313" key="2">
    <source>
        <dbReference type="EMBL" id="MCP2165938.1"/>
    </source>
</evidence>
<evidence type="ECO:0000313" key="3">
    <source>
        <dbReference type="Proteomes" id="UP001206128"/>
    </source>
</evidence>
<dbReference type="InterPro" id="IPR007278">
    <property type="entry name" value="DUF397"/>
</dbReference>
<accession>A0AAE3KKY6</accession>
<dbReference type="Proteomes" id="UP001206128">
    <property type="component" value="Unassembled WGS sequence"/>
</dbReference>
<protein>
    <recommendedName>
        <fullName evidence="1">DUF397 domain-containing protein</fullName>
    </recommendedName>
</protein>
<keyword evidence="3" id="KW-1185">Reference proteome</keyword>